<keyword evidence="4" id="KW-1185">Reference proteome</keyword>
<dbReference type="InterPro" id="IPR016181">
    <property type="entry name" value="Acyl_CoA_acyltransferase"/>
</dbReference>
<protein>
    <recommendedName>
        <fullName evidence="2">N-acetyltransferase domain-containing protein</fullName>
    </recommendedName>
</protein>
<evidence type="ECO:0000259" key="2">
    <source>
        <dbReference type="Pfam" id="PF13302"/>
    </source>
</evidence>
<dbReference type="Gene3D" id="3.40.630.30">
    <property type="match status" value="1"/>
</dbReference>
<sequence length="231" mass="26489">MAAEPDSKHFVKVRTTLPARPLPSNAERSVVTTERLILKPFSQDDFDEVRVMRTQPEVMRWTSIGRIDHGLEETQSKIDPFLPPLDVNTHEYVIRLKETGEFVGQGGCHRLESDFGWPELGYMLKKEHWGKGYASEFVRAFIQEWSALPRVETELRVDSRTIPEGADVAEEQLFAVTEDANARSQKVLRNSGFEYFLTWTAQNSHEGSPEGQMTDLPTFRFFPGRKQENSN</sequence>
<dbReference type="SUPFAM" id="SSF55729">
    <property type="entry name" value="Acyl-CoA N-acyltransferases (Nat)"/>
    <property type="match status" value="1"/>
</dbReference>
<evidence type="ECO:0000313" key="4">
    <source>
        <dbReference type="Proteomes" id="UP001586593"/>
    </source>
</evidence>
<proteinExistence type="predicted"/>
<dbReference type="PANTHER" id="PTHR43792">
    <property type="entry name" value="GNAT FAMILY, PUTATIVE (AFU_ORTHOLOGUE AFUA_3G00765)-RELATED-RELATED"/>
    <property type="match status" value="1"/>
</dbReference>
<dbReference type="PANTHER" id="PTHR43792:SF1">
    <property type="entry name" value="N-ACETYLTRANSFERASE DOMAIN-CONTAINING PROTEIN"/>
    <property type="match status" value="1"/>
</dbReference>
<comment type="caution">
    <text evidence="3">The sequence shown here is derived from an EMBL/GenBank/DDBJ whole genome shotgun (WGS) entry which is preliminary data.</text>
</comment>
<feature type="domain" description="N-acetyltransferase" evidence="2">
    <location>
        <begin position="35"/>
        <end position="194"/>
    </location>
</feature>
<gene>
    <name evidence="3" type="ORF">VTK73DRAFT_7694</name>
</gene>
<dbReference type="CDD" id="cd04301">
    <property type="entry name" value="NAT_SF"/>
    <property type="match status" value="1"/>
</dbReference>
<name>A0ABR3XRN3_9PEZI</name>
<dbReference type="EMBL" id="JAZHXJ010000050">
    <property type="protein sequence ID" value="KAL1878613.1"/>
    <property type="molecule type" value="Genomic_DNA"/>
</dbReference>
<dbReference type="InterPro" id="IPR051531">
    <property type="entry name" value="N-acetyltransferase"/>
</dbReference>
<dbReference type="InterPro" id="IPR000182">
    <property type="entry name" value="GNAT_dom"/>
</dbReference>
<evidence type="ECO:0000256" key="1">
    <source>
        <dbReference type="SAM" id="MobiDB-lite"/>
    </source>
</evidence>
<dbReference type="Proteomes" id="UP001586593">
    <property type="component" value="Unassembled WGS sequence"/>
</dbReference>
<dbReference type="Pfam" id="PF13302">
    <property type="entry name" value="Acetyltransf_3"/>
    <property type="match status" value="1"/>
</dbReference>
<accession>A0ABR3XRN3</accession>
<evidence type="ECO:0000313" key="3">
    <source>
        <dbReference type="EMBL" id="KAL1878613.1"/>
    </source>
</evidence>
<reference evidence="3 4" key="1">
    <citation type="journal article" date="2024" name="Commun. Biol.">
        <title>Comparative genomic analysis of thermophilic fungi reveals convergent evolutionary adaptations and gene losses.</title>
        <authorList>
            <person name="Steindorff A.S."/>
            <person name="Aguilar-Pontes M.V."/>
            <person name="Robinson A.J."/>
            <person name="Andreopoulos B."/>
            <person name="LaButti K."/>
            <person name="Kuo A."/>
            <person name="Mondo S."/>
            <person name="Riley R."/>
            <person name="Otillar R."/>
            <person name="Haridas S."/>
            <person name="Lipzen A."/>
            <person name="Grimwood J."/>
            <person name="Schmutz J."/>
            <person name="Clum A."/>
            <person name="Reid I.D."/>
            <person name="Moisan M.C."/>
            <person name="Butler G."/>
            <person name="Nguyen T.T.M."/>
            <person name="Dewar K."/>
            <person name="Conant G."/>
            <person name="Drula E."/>
            <person name="Henrissat B."/>
            <person name="Hansel C."/>
            <person name="Singer S."/>
            <person name="Hutchinson M.I."/>
            <person name="de Vries R.P."/>
            <person name="Natvig D.O."/>
            <person name="Powell A.J."/>
            <person name="Tsang A."/>
            <person name="Grigoriev I.V."/>
        </authorList>
    </citation>
    <scope>NUCLEOTIDE SEQUENCE [LARGE SCALE GENOMIC DNA]</scope>
    <source>
        <strain evidence="3 4">ATCC 24622</strain>
    </source>
</reference>
<feature type="region of interest" description="Disordered" evidence="1">
    <location>
        <begin position="204"/>
        <end position="231"/>
    </location>
</feature>
<organism evidence="3 4">
    <name type="scientific">Phialemonium thermophilum</name>
    <dbReference type="NCBI Taxonomy" id="223376"/>
    <lineage>
        <taxon>Eukaryota</taxon>
        <taxon>Fungi</taxon>
        <taxon>Dikarya</taxon>
        <taxon>Ascomycota</taxon>
        <taxon>Pezizomycotina</taxon>
        <taxon>Sordariomycetes</taxon>
        <taxon>Sordariomycetidae</taxon>
        <taxon>Cephalothecales</taxon>
        <taxon>Cephalothecaceae</taxon>
        <taxon>Phialemonium</taxon>
    </lineage>
</organism>